<keyword evidence="1" id="KW-0472">Membrane</keyword>
<sequence length="377" mass="44996">MNKEVNFSSCVFIQDVNFLATQFKQEVNFLKTRFKKEANFSDVEFESIVDFSESKFLSEVIFQNTKFLWWTYFSETIFFSKANFLGAQFLSITKFSDVQFEKNTYFHYVTFKDIIDFSGKTYFKDAICFDSIDFQNKVLFSNVIFEQETQFLHCKIGSNTFISFEGATFKKCLDISRSNFHHCNLRFWNIKIEGDENLSQYEKYINDFGDKKVEPSVYAKIRETYRTIKNAFYKEDNRIEGLEFYKKEMDVYREELKEKSFWHKDRFMLLLNKISNNYGTSWSRGLLFTITVAFIFYLCILISLHNSLEWDIDNPDAWSNTLKHFLEVINVTRWKDIEPFGVELNGLAYLFLFIGRIFIGYGYYQTIQAFRKYGKSS</sequence>
<evidence type="ECO:0000256" key="1">
    <source>
        <dbReference type="SAM" id="Phobius"/>
    </source>
</evidence>
<keyword evidence="1" id="KW-1133">Transmembrane helix</keyword>
<name>A0ABW8QD41_9FLAO</name>
<protein>
    <submittedName>
        <fullName evidence="2">Pentapeptide repeat-containing protein</fullName>
    </submittedName>
</protein>
<reference evidence="2 3" key="1">
    <citation type="journal article" date="2016" name="Sci. Rep.">
        <title>Whole genome sequencing identifies a novel species of the genus Capnocytophaga isolated from dog and cat bite wounds in humans.</title>
        <authorList>
            <person name="Zangenah S."/>
            <person name="Abbasi N."/>
            <person name="Andersson A.F."/>
            <person name="Bergman P."/>
        </authorList>
    </citation>
    <scope>NUCLEOTIDE SEQUENCE [LARGE SCALE GENOMIC DNA]</scope>
    <source>
        <strain evidence="2 3">W5</strain>
    </source>
</reference>
<comment type="caution">
    <text evidence="2">The sequence shown here is derived from an EMBL/GenBank/DDBJ whole genome shotgun (WGS) entry which is preliminary data.</text>
</comment>
<keyword evidence="1" id="KW-0812">Transmembrane</keyword>
<dbReference type="EMBL" id="JBJGWJ010000009">
    <property type="protein sequence ID" value="MFK8294226.1"/>
    <property type="molecule type" value="Genomic_DNA"/>
</dbReference>
<organism evidence="2 3">
    <name type="scientific">Capnocytophaga stomatis</name>
    <dbReference type="NCBI Taxonomy" id="1848904"/>
    <lineage>
        <taxon>Bacteria</taxon>
        <taxon>Pseudomonadati</taxon>
        <taxon>Bacteroidota</taxon>
        <taxon>Flavobacteriia</taxon>
        <taxon>Flavobacteriales</taxon>
        <taxon>Flavobacteriaceae</taxon>
        <taxon>Capnocytophaga</taxon>
    </lineage>
</organism>
<feature type="transmembrane region" description="Helical" evidence="1">
    <location>
        <begin position="285"/>
        <end position="304"/>
    </location>
</feature>
<gene>
    <name evidence="2" type="ORF">ACI76L_10565</name>
</gene>
<accession>A0ABW8QD41</accession>
<dbReference type="Proteomes" id="UP001622370">
    <property type="component" value="Unassembled WGS sequence"/>
</dbReference>
<dbReference type="InterPro" id="IPR001646">
    <property type="entry name" value="5peptide_repeat"/>
</dbReference>
<dbReference type="Gene3D" id="2.160.20.80">
    <property type="entry name" value="E3 ubiquitin-protein ligase SopA"/>
    <property type="match status" value="1"/>
</dbReference>
<dbReference type="RefSeq" id="WP_405254814.1">
    <property type="nucleotide sequence ID" value="NZ_JBJGWJ010000009.1"/>
</dbReference>
<evidence type="ECO:0000313" key="2">
    <source>
        <dbReference type="EMBL" id="MFK8294226.1"/>
    </source>
</evidence>
<proteinExistence type="predicted"/>
<dbReference type="Pfam" id="PF13576">
    <property type="entry name" value="Pentapeptide_3"/>
    <property type="match status" value="1"/>
</dbReference>
<keyword evidence="3" id="KW-1185">Reference proteome</keyword>
<feature type="transmembrane region" description="Helical" evidence="1">
    <location>
        <begin position="346"/>
        <end position="364"/>
    </location>
</feature>
<evidence type="ECO:0000313" key="3">
    <source>
        <dbReference type="Proteomes" id="UP001622370"/>
    </source>
</evidence>